<feature type="transmembrane region" description="Helical" evidence="7">
    <location>
        <begin position="439"/>
        <end position="463"/>
    </location>
</feature>
<comment type="subcellular location">
    <subcellularLocation>
        <location evidence="1">Membrane</location>
        <topology evidence="1">Multi-pass membrane protein</topology>
    </subcellularLocation>
</comment>
<keyword evidence="5 7" id="KW-1133">Transmembrane helix</keyword>
<feature type="transmembrane region" description="Helical" evidence="7">
    <location>
        <begin position="157"/>
        <end position="174"/>
    </location>
</feature>
<name>Q4ABZ7_BRACM</name>
<proteinExistence type="inferred from homology"/>
<evidence type="ECO:0000256" key="7">
    <source>
        <dbReference type="RuleBase" id="RU004914"/>
    </source>
</evidence>
<dbReference type="InterPro" id="IPR045069">
    <property type="entry name" value="MATE_euk"/>
</dbReference>
<dbReference type="GO" id="GO:0016020">
    <property type="term" value="C:membrane"/>
    <property type="evidence" value="ECO:0007669"/>
    <property type="project" value="UniProtKB-SubCell"/>
</dbReference>
<evidence type="ECO:0000256" key="3">
    <source>
        <dbReference type="ARBA" id="ARBA00022448"/>
    </source>
</evidence>
<feature type="transmembrane region" description="Helical" evidence="7">
    <location>
        <begin position="469"/>
        <end position="491"/>
    </location>
</feature>
<dbReference type="PANTHER" id="PTHR11206">
    <property type="entry name" value="MULTIDRUG RESISTANCE PROTEIN"/>
    <property type="match status" value="1"/>
</dbReference>
<feature type="transmembrane region" description="Helical" evidence="7">
    <location>
        <begin position="46"/>
        <end position="66"/>
    </location>
</feature>
<keyword evidence="4 7" id="KW-0812">Transmembrane</keyword>
<sequence length="518" mass="57525">MGERDDEAEGVGMAMIPLLRDQHEVEKDGDIMVETRKLWRIVGPAIFTRIATYLILVITQAFAGHLGELELAAISIISNVIVGFNFGLLLGMASALETLCGQAFGAKKYDMLGVYLQRSWIVLFLWSILLLPMYFFATPILKYFGQPDDIAELSGTVALWVIPVHFSFAFFFPLNRFLQCQLKNMVIAISAGVALVVHIFVCWLFVYGLKLGVIGTMATVNVSWWLNVFILFTYATCGGCPLTWTGFSIEAFTGLWEFAKLSASSGIMLWYYSLDRFAFFLFGFAIETQLLTVDLFVYRDSLESWYYKILILMTGNLKDAKIAVDSLSICMAINGLEMMIPLAFLAATGVRVANELGAGNGRRARFAVIISVTESFIIGLIFSVLVVFLHDQIGWIFSSSETVIKAVTDLSVLLAFTILLNSVQPVLSGVAIGSGWQSFVAYINLGCYYFIGLPLGFVMGWIFKSGVKGIWAGMIFGGTAMQTLILIFIVMRCDWEKEAQKASVRVNKWSISNSEGRH</sequence>
<protein>
    <recommendedName>
        <fullName evidence="7">Protein DETOXIFICATION</fullName>
    </recommendedName>
    <alternativeName>
        <fullName evidence="7">Multidrug and toxic compound extrusion protein</fullName>
    </alternativeName>
</protein>
<accession>Q4ABZ7</accession>
<feature type="transmembrane region" description="Helical" evidence="7">
    <location>
        <begin position="224"/>
        <end position="244"/>
    </location>
</feature>
<evidence type="ECO:0000256" key="1">
    <source>
        <dbReference type="ARBA" id="ARBA00004141"/>
    </source>
</evidence>
<dbReference type="EMBL" id="AC146875">
    <property type="protein sequence ID" value="AAZ66942.1"/>
    <property type="molecule type" value="Genomic_DNA"/>
</dbReference>
<evidence type="ECO:0000313" key="8">
    <source>
        <dbReference type="EMBL" id="AAZ66942.1"/>
    </source>
</evidence>
<evidence type="ECO:0000256" key="2">
    <source>
        <dbReference type="ARBA" id="ARBA00010199"/>
    </source>
</evidence>
<dbReference type="GO" id="GO:0015297">
    <property type="term" value="F:antiporter activity"/>
    <property type="evidence" value="ECO:0007669"/>
    <property type="project" value="InterPro"/>
</dbReference>
<organism evidence="8">
    <name type="scientific">Brassica campestris</name>
    <name type="common">Field mustard</name>
    <dbReference type="NCBI Taxonomy" id="3711"/>
    <lineage>
        <taxon>Eukaryota</taxon>
        <taxon>Viridiplantae</taxon>
        <taxon>Streptophyta</taxon>
        <taxon>Embryophyta</taxon>
        <taxon>Tracheophyta</taxon>
        <taxon>Spermatophyta</taxon>
        <taxon>Magnoliopsida</taxon>
        <taxon>eudicotyledons</taxon>
        <taxon>Gunneridae</taxon>
        <taxon>Pentapetalae</taxon>
        <taxon>rosids</taxon>
        <taxon>malvids</taxon>
        <taxon>Brassicales</taxon>
        <taxon>Brassicaceae</taxon>
        <taxon>Brassiceae</taxon>
        <taxon>Brassica</taxon>
    </lineage>
</organism>
<evidence type="ECO:0000256" key="6">
    <source>
        <dbReference type="ARBA" id="ARBA00023136"/>
    </source>
</evidence>
<dbReference type="CDD" id="cd13132">
    <property type="entry name" value="MATE_eukaryotic"/>
    <property type="match status" value="1"/>
</dbReference>
<feature type="transmembrane region" description="Helical" evidence="7">
    <location>
        <begin position="410"/>
        <end position="432"/>
    </location>
</feature>
<dbReference type="GO" id="GO:1990961">
    <property type="term" value="P:xenobiotic detoxification by transmembrane export across the plasma membrane"/>
    <property type="evidence" value="ECO:0007669"/>
    <property type="project" value="InterPro"/>
</dbReference>
<feature type="transmembrane region" description="Helical" evidence="7">
    <location>
        <begin position="366"/>
        <end position="390"/>
    </location>
</feature>
<comment type="similarity">
    <text evidence="2 7">Belongs to the multi antimicrobial extrusion (MATE) (TC 2.A.66.1) family.</text>
</comment>
<dbReference type="InterPro" id="IPR002528">
    <property type="entry name" value="MATE_fam"/>
</dbReference>
<feature type="transmembrane region" description="Helical" evidence="7">
    <location>
        <begin position="277"/>
        <end position="298"/>
    </location>
</feature>
<keyword evidence="3" id="KW-0813">Transport</keyword>
<evidence type="ECO:0000256" key="5">
    <source>
        <dbReference type="ARBA" id="ARBA00022989"/>
    </source>
</evidence>
<keyword evidence="6 7" id="KW-0472">Membrane</keyword>
<dbReference type="AlphaFoldDB" id="Q4ABZ7"/>
<feature type="transmembrane region" description="Helical" evidence="7">
    <location>
        <begin position="120"/>
        <end position="137"/>
    </location>
</feature>
<dbReference type="GO" id="GO:0042910">
    <property type="term" value="F:xenobiotic transmembrane transporter activity"/>
    <property type="evidence" value="ECO:0007669"/>
    <property type="project" value="InterPro"/>
</dbReference>
<reference evidence="8" key="1">
    <citation type="submission" date="2005-08" db="EMBL/GenBank/DDBJ databases">
        <title>Brassica rapa clone BAC KbrH117M18, Phase II, ordered two contigs.</title>
        <authorList>
            <consortium name="KBGP"/>
            <person name="Park B.S."/>
            <person name="Lee M.C."/>
            <person name="Kwon S.J."/>
            <person name="Kim J.S."/>
            <person name="Lee S.I."/>
            <person name="Lim G.B."/>
            <person name="Kim J.A."/>
            <person name="Jin Y.M."/>
            <person name="Kim D.H."/>
            <person name="Yang T.J."/>
            <person name="Kim H.I."/>
        </authorList>
    </citation>
    <scope>NUCLEOTIDE SEQUENCE</scope>
</reference>
<dbReference type="Pfam" id="PF01554">
    <property type="entry name" value="MatE"/>
    <property type="match status" value="2"/>
</dbReference>
<feature type="transmembrane region" description="Helical" evidence="7">
    <location>
        <begin position="186"/>
        <end position="209"/>
    </location>
</feature>
<feature type="transmembrane region" description="Helical" evidence="7">
    <location>
        <begin position="72"/>
        <end position="99"/>
    </location>
</feature>
<evidence type="ECO:0000256" key="4">
    <source>
        <dbReference type="ARBA" id="ARBA00022692"/>
    </source>
</evidence>
<gene>
    <name evidence="8" type="primary">117M18_23</name>
</gene>